<dbReference type="Proteomes" id="UP000034137">
    <property type="component" value="Unassembled WGS sequence"/>
</dbReference>
<dbReference type="PROSITE" id="PS51411">
    <property type="entry name" value="PSP1_C"/>
    <property type="match status" value="1"/>
</dbReference>
<dbReference type="InterPro" id="IPR047767">
    <property type="entry name" value="PSP1-like"/>
</dbReference>
<sequence>MQAVKIQFVPWDKVYYADANGLELKKGQRVVFRTELGVEIGDVLGFEEVKDELLKTAEGEEPRQVLRKASQEDLEKLPDAEKKEKALTDCRKIVERFNLDMKLVDIHFSFDGSRITLAFIADGRIDFRELAKELTRNFNRTIRLQQIGIRDEARLCGDYGHCGKELCCKGFLKEFVSITSDMAEAQQCEHRGSDRISGSCGRLMCCLAFEVKGYQEMKKEMPPLGATVNVDGKRGEVISQHCLKRCVRVKFTDPEGRGGYTISEVDLDRNKKKDKVAPDIDLN</sequence>
<evidence type="ECO:0000313" key="3">
    <source>
        <dbReference type="Proteomes" id="UP000034137"/>
    </source>
</evidence>
<dbReference type="Pfam" id="PF04468">
    <property type="entry name" value="PSP1"/>
    <property type="match status" value="1"/>
</dbReference>
<dbReference type="InterPro" id="IPR007557">
    <property type="entry name" value="PSP1_C"/>
</dbReference>
<dbReference type="NCBIfam" id="NF041131">
    <property type="entry name" value="RicT_YaaT_fam"/>
    <property type="match status" value="1"/>
</dbReference>
<dbReference type="PATRIC" id="fig|1618642.3.peg.644"/>
<evidence type="ECO:0000259" key="1">
    <source>
        <dbReference type="PROSITE" id="PS51411"/>
    </source>
</evidence>
<gene>
    <name evidence="2" type="ORF">UT64_C0033G0003</name>
</gene>
<proteinExistence type="predicted"/>
<protein>
    <submittedName>
        <fullName evidence="2">PSP1 domain protein</fullName>
    </submittedName>
</protein>
<evidence type="ECO:0000313" key="2">
    <source>
        <dbReference type="EMBL" id="KKR32469.1"/>
    </source>
</evidence>
<dbReference type="AlphaFoldDB" id="A0A0G0PWC5"/>
<dbReference type="PANTHER" id="PTHR43830">
    <property type="entry name" value="PROTEIN PSP1"/>
    <property type="match status" value="1"/>
</dbReference>
<comment type="caution">
    <text evidence="2">The sequence shown here is derived from an EMBL/GenBank/DDBJ whole genome shotgun (WGS) entry which is preliminary data.</text>
</comment>
<dbReference type="EMBL" id="LBXO01000033">
    <property type="protein sequence ID" value="KKR32469.1"/>
    <property type="molecule type" value="Genomic_DNA"/>
</dbReference>
<reference evidence="2 3" key="1">
    <citation type="journal article" date="2015" name="Nature">
        <title>rRNA introns, odd ribosomes, and small enigmatic genomes across a large radiation of phyla.</title>
        <authorList>
            <person name="Brown C.T."/>
            <person name="Hug L.A."/>
            <person name="Thomas B.C."/>
            <person name="Sharon I."/>
            <person name="Castelle C.J."/>
            <person name="Singh A."/>
            <person name="Wilkins M.J."/>
            <person name="Williams K.H."/>
            <person name="Banfield J.F."/>
        </authorList>
    </citation>
    <scope>NUCLEOTIDE SEQUENCE [LARGE SCALE GENOMIC DNA]</scope>
</reference>
<organism evidence="2 3">
    <name type="scientific">Candidatus Falkowbacteria bacterium GW2011_GWF2_39_8</name>
    <dbReference type="NCBI Taxonomy" id="1618642"/>
    <lineage>
        <taxon>Bacteria</taxon>
        <taxon>Candidatus Falkowiibacteriota</taxon>
    </lineage>
</organism>
<dbReference type="PANTHER" id="PTHR43830:SF3">
    <property type="entry name" value="PROTEIN PSP1"/>
    <property type="match status" value="1"/>
</dbReference>
<feature type="domain" description="PSP1 C-terminal" evidence="1">
    <location>
        <begin position="63"/>
        <end position="147"/>
    </location>
</feature>
<accession>A0A0G0PWC5</accession>
<dbReference type="GO" id="GO:0005737">
    <property type="term" value="C:cytoplasm"/>
    <property type="evidence" value="ECO:0007669"/>
    <property type="project" value="TreeGrafter"/>
</dbReference>
<name>A0A0G0PWC5_9BACT</name>